<organism evidence="1 2">
    <name type="scientific">Pseudonocardia hispaniensis</name>
    <dbReference type="NCBI Taxonomy" id="904933"/>
    <lineage>
        <taxon>Bacteria</taxon>
        <taxon>Bacillati</taxon>
        <taxon>Actinomycetota</taxon>
        <taxon>Actinomycetes</taxon>
        <taxon>Pseudonocardiales</taxon>
        <taxon>Pseudonocardiaceae</taxon>
        <taxon>Pseudonocardia</taxon>
    </lineage>
</organism>
<dbReference type="PROSITE" id="PS51318">
    <property type="entry name" value="TAT"/>
    <property type="match status" value="1"/>
</dbReference>
<reference evidence="2" key="1">
    <citation type="journal article" date="2019" name="Int. J. Syst. Evol. Microbiol.">
        <title>The Global Catalogue of Microorganisms (GCM) 10K type strain sequencing project: providing services to taxonomists for standard genome sequencing and annotation.</title>
        <authorList>
            <consortium name="The Broad Institute Genomics Platform"/>
            <consortium name="The Broad Institute Genome Sequencing Center for Infectious Disease"/>
            <person name="Wu L."/>
            <person name="Ma J."/>
        </authorList>
    </citation>
    <scope>NUCLEOTIDE SEQUENCE [LARGE SCALE GENOMIC DNA]</scope>
    <source>
        <strain evidence="2">CCM 8391</strain>
    </source>
</reference>
<dbReference type="SUPFAM" id="SSF53850">
    <property type="entry name" value="Periplasmic binding protein-like II"/>
    <property type="match status" value="1"/>
</dbReference>
<gene>
    <name evidence="1" type="ORF">ACFQE5_11915</name>
</gene>
<keyword evidence="2" id="KW-1185">Reference proteome</keyword>
<protein>
    <submittedName>
        <fullName evidence="1">TAXI family TRAP transporter solute-binding subunit</fullName>
    </submittedName>
</protein>
<dbReference type="Pfam" id="PF16868">
    <property type="entry name" value="NMT1_3"/>
    <property type="match status" value="1"/>
</dbReference>
<accession>A0ABW1J250</accession>
<dbReference type="Gene3D" id="3.40.190.10">
    <property type="entry name" value="Periplasmic binding protein-like II"/>
    <property type="match status" value="2"/>
</dbReference>
<name>A0ABW1J250_9PSEU</name>
<sequence>MARAELSRRQLLRLLGASGAAAVLAPVLSGCASPFRDVRIAIATGGTQGVYYTLGGALADIWQDQLRLAARPQVLPTAGSVQNLTLLASGSADIAFSQVDTIADLLSETAADDPRAPRALARIYDDVVHVVVRADSRFHRLADLRGARVSIGAKDSGVEPIARRLLATAGLNPERDVQPIRFGINESVEAMRSDTIDAFFWSGGLPTRGVSDLAATVPIRLLDLGDVRGLVRAAYPVYSAGTVPASSYGIPEPVSTLLVRNFLLVPASMRADLAEALTGALFAEQPRLRAASPAALTIDARAAIGTQPVALHRGAQRFYRSTKSF</sequence>
<comment type="caution">
    <text evidence="1">The sequence shown here is derived from an EMBL/GenBank/DDBJ whole genome shotgun (WGS) entry which is preliminary data.</text>
</comment>
<dbReference type="Proteomes" id="UP001596302">
    <property type="component" value="Unassembled WGS sequence"/>
</dbReference>
<dbReference type="RefSeq" id="WP_379584931.1">
    <property type="nucleotide sequence ID" value="NZ_JBHSQW010000025.1"/>
</dbReference>
<dbReference type="PANTHER" id="PTHR42941:SF1">
    <property type="entry name" value="SLL1037 PROTEIN"/>
    <property type="match status" value="1"/>
</dbReference>
<dbReference type="InterPro" id="IPR011852">
    <property type="entry name" value="TRAP_TAXI"/>
</dbReference>
<dbReference type="InterPro" id="IPR006311">
    <property type="entry name" value="TAT_signal"/>
</dbReference>
<evidence type="ECO:0000313" key="1">
    <source>
        <dbReference type="EMBL" id="MFC5994916.1"/>
    </source>
</evidence>
<dbReference type="PROSITE" id="PS51257">
    <property type="entry name" value="PROKAR_LIPOPROTEIN"/>
    <property type="match status" value="1"/>
</dbReference>
<evidence type="ECO:0000313" key="2">
    <source>
        <dbReference type="Proteomes" id="UP001596302"/>
    </source>
</evidence>
<dbReference type="PANTHER" id="PTHR42941">
    <property type="entry name" value="SLL1037 PROTEIN"/>
    <property type="match status" value="1"/>
</dbReference>
<dbReference type="NCBIfam" id="TIGR02122">
    <property type="entry name" value="TRAP_TAXI"/>
    <property type="match status" value="1"/>
</dbReference>
<dbReference type="EMBL" id="JBHSQW010000025">
    <property type="protein sequence ID" value="MFC5994916.1"/>
    <property type="molecule type" value="Genomic_DNA"/>
</dbReference>
<proteinExistence type="predicted"/>